<organism evidence="1 2">
    <name type="scientific">Nibea albiflora</name>
    <name type="common">Yellow drum</name>
    <name type="synonym">Corvina albiflora</name>
    <dbReference type="NCBI Taxonomy" id="240163"/>
    <lineage>
        <taxon>Eukaryota</taxon>
        <taxon>Metazoa</taxon>
        <taxon>Chordata</taxon>
        <taxon>Craniata</taxon>
        <taxon>Vertebrata</taxon>
        <taxon>Euteleostomi</taxon>
        <taxon>Actinopterygii</taxon>
        <taxon>Neopterygii</taxon>
        <taxon>Teleostei</taxon>
        <taxon>Neoteleostei</taxon>
        <taxon>Acanthomorphata</taxon>
        <taxon>Eupercaria</taxon>
        <taxon>Sciaenidae</taxon>
        <taxon>Nibea</taxon>
    </lineage>
</organism>
<sequence>MSSRGGVAPDGQGAEPWACEDVENWDVVYKTPCGQSLRNHDDVMRFLLATGGYDILQVDFFTFNPSVRLDPPLSAGPRRPELDLSRGVEPTPVELCTGTAAPGRPTSATGRSAGRTAAS</sequence>
<evidence type="ECO:0000313" key="2">
    <source>
        <dbReference type="Proteomes" id="UP000805704"/>
    </source>
</evidence>
<gene>
    <name evidence="1" type="primary">SETDB2.2</name>
    <name evidence="1" type="ORF">GBF38_008634</name>
</gene>
<protein>
    <submittedName>
        <fullName evidence="1">Histone-lysine N-methyltransferase SETDB2</fullName>
    </submittedName>
</protein>
<keyword evidence="2" id="KW-1185">Reference proteome</keyword>
<dbReference type="Proteomes" id="UP000805704">
    <property type="component" value="Chromosome 24"/>
</dbReference>
<proteinExistence type="predicted"/>
<dbReference type="EMBL" id="CM024812">
    <property type="protein sequence ID" value="KAG8004426.1"/>
    <property type="molecule type" value="Genomic_DNA"/>
</dbReference>
<name>A0ACB7ERF0_NIBAL</name>
<reference evidence="1" key="1">
    <citation type="submission" date="2020-04" db="EMBL/GenBank/DDBJ databases">
        <title>A chromosome-scale assembly and high-density genetic map of the yellow drum (Nibea albiflora) genome.</title>
        <authorList>
            <person name="Xu D."/>
            <person name="Zhang W."/>
            <person name="Chen R."/>
            <person name="Tan P."/>
            <person name="Wang L."/>
            <person name="Song H."/>
            <person name="Tian L."/>
            <person name="Zhu Q."/>
            <person name="Wang B."/>
        </authorList>
    </citation>
    <scope>NUCLEOTIDE SEQUENCE</scope>
    <source>
        <strain evidence="1">ZJHYS-2018</strain>
    </source>
</reference>
<evidence type="ECO:0000313" key="1">
    <source>
        <dbReference type="EMBL" id="KAG8004426.1"/>
    </source>
</evidence>
<accession>A0ACB7ERF0</accession>
<comment type="caution">
    <text evidence="1">The sequence shown here is derived from an EMBL/GenBank/DDBJ whole genome shotgun (WGS) entry which is preliminary data.</text>
</comment>